<reference evidence="9 10" key="1">
    <citation type="submission" date="2015-09" db="EMBL/GenBank/DDBJ databases">
        <authorList>
            <consortium name="Pathogen Informatics"/>
        </authorList>
    </citation>
    <scope>NUCLEOTIDE SEQUENCE [LARGE SCALE GENOMIC DNA]</scope>
    <source>
        <strain evidence="9 10">2789STDY5608850</strain>
    </source>
</reference>
<feature type="transmembrane region" description="Helical" evidence="7">
    <location>
        <begin position="124"/>
        <end position="144"/>
    </location>
</feature>
<sequence length="312" mass="34830">MKAEKIKSPVKRTLGVIGVLSNYTKRYGWLPWLMILPVIIIRCLTTLYPVLMTFINSFRDLHIIGGGTGAFAGLKNYAKLLSDEKIASSMQFTILFTIISMTFHIVLGVILAMMLNMKFKGKKFLRTIVLIPWAMPMIVAGRAARWGFNGTYGFVNDLIGRLVSGFHYDWLIHVDAARLAVIIVDLWKDIPFFAILVLASLQFVSADIYEAAKIDGAGAVKSFFYITIPSILKTVMTISIFFTMWRITSFELVYAMTSGGPYDGTSVLSYRILIEAFNNLNLGYASAIAVVLFLIMLVLTGINLFAIKKISD</sequence>
<evidence type="ECO:0000256" key="2">
    <source>
        <dbReference type="ARBA" id="ARBA00022448"/>
    </source>
</evidence>
<keyword evidence="6 7" id="KW-0472">Membrane</keyword>
<comment type="similarity">
    <text evidence="7">Belongs to the binding-protein-dependent transport system permease family.</text>
</comment>
<dbReference type="PANTHER" id="PTHR43005:SF1">
    <property type="entry name" value="SPERMIDINE_PUTRESCINE TRANSPORT SYSTEM PERMEASE PROTEIN"/>
    <property type="match status" value="1"/>
</dbReference>
<dbReference type="Pfam" id="PF00528">
    <property type="entry name" value="BPD_transp_1"/>
    <property type="match status" value="1"/>
</dbReference>
<evidence type="ECO:0000256" key="6">
    <source>
        <dbReference type="ARBA" id="ARBA00023136"/>
    </source>
</evidence>
<proteinExistence type="inferred from homology"/>
<name>A0A173X052_9FIRM</name>
<evidence type="ECO:0000259" key="8">
    <source>
        <dbReference type="PROSITE" id="PS50928"/>
    </source>
</evidence>
<dbReference type="EMBL" id="CYZE01000001">
    <property type="protein sequence ID" value="CUN44187.1"/>
    <property type="molecule type" value="Genomic_DNA"/>
</dbReference>
<keyword evidence="3" id="KW-1003">Cell membrane</keyword>
<organism evidence="9 10">
    <name type="scientific">Hungatella hathewayi</name>
    <dbReference type="NCBI Taxonomy" id="154046"/>
    <lineage>
        <taxon>Bacteria</taxon>
        <taxon>Bacillati</taxon>
        <taxon>Bacillota</taxon>
        <taxon>Clostridia</taxon>
        <taxon>Lachnospirales</taxon>
        <taxon>Lachnospiraceae</taxon>
        <taxon>Hungatella</taxon>
    </lineage>
</organism>
<dbReference type="GO" id="GO:0055085">
    <property type="term" value="P:transmembrane transport"/>
    <property type="evidence" value="ECO:0007669"/>
    <property type="project" value="InterPro"/>
</dbReference>
<evidence type="ECO:0000313" key="10">
    <source>
        <dbReference type="Proteomes" id="UP000095651"/>
    </source>
</evidence>
<feature type="transmembrane region" description="Helical" evidence="7">
    <location>
        <begin position="90"/>
        <end position="112"/>
    </location>
</feature>
<dbReference type="SUPFAM" id="SSF161098">
    <property type="entry name" value="MetI-like"/>
    <property type="match status" value="1"/>
</dbReference>
<gene>
    <name evidence="9" type="primary">ugpA_5</name>
    <name evidence="9" type="ORF">ERS852407_00196</name>
</gene>
<dbReference type="Gene3D" id="1.10.3720.10">
    <property type="entry name" value="MetI-like"/>
    <property type="match status" value="1"/>
</dbReference>
<dbReference type="InterPro" id="IPR035906">
    <property type="entry name" value="MetI-like_sf"/>
</dbReference>
<evidence type="ECO:0000313" key="9">
    <source>
        <dbReference type="EMBL" id="CUN44187.1"/>
    </source>
</evidence>
<dbReference type="CDD" id="cd06261">
    <property type="entry name" value="TM_PBP2"/>
    <property type="match status" value="1"/>
</dbReference>
<dbReference type="InterPro" id="IPR000515">
    <property type="entry name" value="MetI-like"/>
</dbReference>
<feature type="transmembrane region" description="Helical" evidence="7">
    <location>
        <begin position="284"/>
        <end position="307"/>
    </location>
</feature>
<evidence type="ECO:0000256" key="7">
    <source>
        <dbReference type="RuleBase" id="RU363032"/>
    </source>
</evidence>
<keyword evidence="5 7" id="KW-1133">Transmembrane helix</keyword>
<evidence type="ECO:0000256" key="4">
    <source>
        <dbReference type="ARBA" id="ARBA00022692"/>
    </source>
</evidence>
<dbReference type="PROSITE" id="PS50928">
    <property type="entry name" value="ABC_TM1"/>
    <property type="match status" value="1"/>
</dbReference>
<feature type="domain" description="ABC transmembrane type-1" evidence="8">
    <location>
        <begin position="90"/>
        <end position="303"/>
    </location>
</feature>
<keyword evidence="2 7" id="KW-0813">Transport</keyword>
<protein>
    <submittedName>
        <fullName evidence="9">Binding-protein-dependent transport system inner membrane protein</fullName>
    </submittedName>
</protein>
<dbReference type="Proteomes" id="UP000095651">
    <property type="component" value="Unassembled WGS sequence"/>
</dbReference>
<evidence type="ECO:0000256" key="3">
    <source>
        <dbReference type="ARBA" id="ARBA00022475"/>
    </source>
</evidence>
<dbReference type="AlphaFoldDB" id="A0A173X052"/>
<dbReference type="GO" id="GO:0005886">
    <property type="term" value="C:plasma membrane"/>
    <property type="evidence" value="ECO:0007669"/>
    <property type="project" value="UniProtKB-SubCell"/>
</dbReference>
<feature type="transmembrane region" description="Helical" evidence="7">
    <location>
        <begin position="190"/>
        <end position="211"/>
    </location>
</feature>
<evidence type="ECO:0000256" key="1">
    <source>
        <dbReference type="ARBA" id="ARBA00004651"/>
    </source>
</evidence>
<feature type="transmembrane region" description="Helical" evidence="7">
    <location>
        <begin position="29"/>
        <end position="49"/>
    </location>
</feature>
<dbReference type="PANTHER" id="PTHR43005">
    <property type="entry name" value="BLR7065 PROTEIN"/>
    <property type="match status" value="1"/>
</dbReference>
<keyword evidence="4 7" id="KW-0812">Transmembrane</keyword>
<comment type="subcellular location">
    <subcellularLocation>
        <location evidence="1 7">Cell membrane</location>
        <topology evidence="1 7">Multi-pass membrane protein</topology>
    </subcellularLocation>
</comment>
<accession>A0A173X052</accession>
<dbReference type="RefSeq" id="WP_333490871.1">
    <property type="nucleotide sequence ID" value="NZ_CABIXC010000001.1"/>
</dbReference>
<evidence type="ECO:0000256" key="5">
    <source>
        <dbReference type="ARBA" id="ARBA00022989"/>
    </source>
</evidence>
<feature type="transmembrane region" description="Helical" evidence="7">
    <location>
        <begin position="223"/>
        <end position="247"/>
    </location>
</feature>